<protein>
    <submittedName>
        <fullName evidence="1 2">Uncharacterized protein</fullName>
    </submittedName>
</protein>
<evidence type="ECO:0000313" key="2">
    <source>
        <dbReference type="EnsemblPlants" id="KEH29596"/>
    </source>
</evidence>
<reference evidence="1 3" key="1">
    <citation type="journal article" date="2011" name="Nature">
        <title>The Medicago genome provides insight into the evolution of rhizobial symbioses.</title>
        <authorList>
            <person name="Young N.D."/>
            <person name="Debelle F."/>
            <person name="Oldroyd G.E."/>
            <person name="Geurts R."/>
            <person name="Cannon S.B."/>
            <person name="Udvardi M.K."/>
            <person name="Benedito V.A."/>
            <person name="Mayer K.F."/>
            <person name="Gouzy J."/>
            <person name="Schoof H."/>
            <person name="Van de Peer Y."/>
            <person name="Proost S."/>
            <person name="Cook D.R."/>
            <person name="Meyers B.C."/>
            <person name="Spannagl M."/>
            <person name="Cheung F."/>
            <person name="De Mita S."/>
            <person name="Krishnakumar V."/>
            <person name="Gundlach H."/>
            <person name="Zhou S."/>
            <person name="Mudge J."/>
            <person name="Bharti A.K."/>
            <person name="Murray J.D."/>
            <person name="Naoumkina M.A."/>
            <person name="Rosen B."/>
            <person name="Silverstein K.A."/>
            <person name="Tang H."/>
            <person name="Rombauts S."/>
            <person name="Zhao P.X."/>
            <person name="Zhou P."/>
            <person name="Barbe V."/>
            <person name="Bardou P."/>
            <person name="Bechner M."/>
            <person name="Bellec A."/>
            <person name="Berger A."/>
            <person name="Berges H."/>
            <person name="Bidwell S."/>
            <person name="Bisseling T."/>
            <person name="Choisne N."/>
            <person name="Couloux A."/>
            <person name="Denny R."/>
            <person name="Deshpande S."/>
            <person name="Dai X."/>
            <person name="Doyle J.J."/>
            <person name="Dudez A.M."/>
            <person name="Farmer A.D."/>
            <person name="Fouteau S."/>
            <person name="Franken C."/>
            <person name="Gibelin C."/>
            <person name="Gish J."/>
            <person name="Goldstein S."/>
            <person name="Gonzalez A.J."/>
            <person name="Green P.J."/>
            <person name="Hallab A."/>
            <person name="Hartog M."/>
            <person name="Hua A."/>
            <person name="Humphray S.J."/>
            <person name="Jeong D.H."/>
            <person name="Jing Y."/>
            <person name="Jocker A."/>
            <person name="Kenton S.M."/>
            <person name="Kim D.J."/>
            <person name="Klee K."/>
            <person name="Lai H."/>
            <person name="Lang C."/>
            <person name="Lin S."/>
            <person name="Macmil S.L."/>
            <person name="Magdelenat G."/>
            <person name="Matthews L."/>
            <person name="McCorrison J."/>
            <person name="Monaghan E.L."/>
            <person name="Mun J.H."/>
            <person name="Najar F.Z."/>
            <person name="Nicholson C."/>
            <person name="Noirot C."/>
            <person name="O'Bleness M."/>
            <person name="Paule C.R."/>
            <person name="Poulain J."/>
            <person name="Prion F."/>
            <person name="Qin B."/>
            <person name="Qu C."/>
            <person name="Retzel E.F."/>
            <person name="Riddle C."/>
            <person name="Sallet E."/>
            <person name="Samain S."/>
            <person name="Samson N."/>
            <person name="Sanders I."/>
            <person name="Saurat O."/>
            <person name="Scarpelli C."/>
            <person name="Schiex T."/>
            <person name="Segurens B."/>
            <person name="Severin A.J."/>
            <person name="Sherrier D.J."/>
            <person name="Shi R."/>
            <person name="Sims S."/>
            <person name="Singer S.R."/>
            <person name="Sinharoy S."/>
            <person name="Sterck L."/>
            <person name="Viollet A."/>
            <person name="Wang B.B."/>
            <person name="Wang K."/>
            <person name="Wang M."/>
            <person name="Wang X."/>
            <person name="Warfsmann J."/>
            <person name="Weissenbach J."/>
            <person name="White D.D."/>
            <person name="White J.D."/>
            <person name="Wiley G.B."/>
            <person name="Wincker P."/>
            <person name="Xing Y."/>
            <person name="Yang L."/>
            <person name="Yao Z."/>
            <person name="Ying F."/>
            <person name="Zhai J."/>
            <person name="Zhou L."/>
            <person name="Zuber A."/>
            <person name="Denarie J."/>
            <person name="Dixon R.A."/>
            <person name="May G.D."/>
            <person name="Schwartz D.C."/>
            <person name="Rogers J."/>
            <person name="Quetier F."/>
            <person name="Town C.D."/>
            <person name="Roe B.A."/>
        </authorList>
    </citation>
    <scope>NUCLEOTIDE SEQUENCE [LARGE SCALE GENOMIC DNA]</scope>
    <source>
        <strain evidence="1">A17</strain>
        <strain evidence="2 3">cv. Jemalong A17</strain>
    </source>
</reference>
<sequence>MVQEVKSKTSSTNLKGPIIQLVHKSKNVNTARMSKRKSKAKIMVPRQRLLKAYDRREVYVPHPYNERRKKCEVWRHPTWQDYWYMNYW</sequence>
<keyword evidence="3" id="KW-1185">Reference proteome</keyword>
<organism evidence="1 3">
    <name type="scientific">Medicago truncatula</name>
    <name type="common">Barrel medic</name>
    <name type="synonym">Medicago tribuloides</name>
    <dbReference type="NCBI Taxonomy" id="3880"/>
    <lineage>
        <taxon>Eukaryota</taxon>
        <taxon>Viridiplantae</taxon>
        <taxon>Streptophyta</taxon>
        <taxon>Embryophyta</taxon>
        <taxon>Tracheophyta</taxon>
        <taxon>Spermatophyta</taxon>
        <taxon>Magnoliopsida</taxon>
        <taxon>eudicotyledons</taxon>
        <taxon>Gunneridae</taxon>
        <taxon>Pentapetalae</taxon>
        <taxon>rosids</taxon>
        <taxon>fabids</taxon>
        <taxon>Fabales</taxon>
        <taxon>Fabaceae</taxon>
        <taxon>Papilionoideae</taxon>
        <taxon>50 kb inversion clade</taxon>
        <taxon>NPAAA clade</taxon>
        <taxon>Hologalegina</taxon>
        <taxon>IRL clade</taxon>
        <taxon>Trifolieae</taxon>
        <taxon>Medicago</taxon>
    </lineage>
</organism>
<evidence type="ECO:0000313" key="3">
    <source>
        <dbReference type="Proteomes" id="UP000002051"/>
    </source>
</evidence>
<dbReference type="AlphaFoldDB" id="A0A072UJI4"/>
<accession>A0A072UJI4</accession>
<proteinExistence type="predicted"/>
<gene>
    <name evidence="1" type="ordered locus">MTR_4g045927</name>
</gene>
<reference evidence="2" key="3">
    <citation type="submission" date="2015-04" db="UniProtKB">
        <authorList>
            <consortium name="EnsemblPlants"/>
        </authorList>
    </citation>
    <scope>IDENTIFICATION</scope>
    <source>
        <strain evidence="2">cv. Jemalong A17</strain>
    </source>
</reference>
<dbReference type="Proteomes" id="UP000002051">
    <property type="component" value="Chromosome 4"/>
</dbReference>
<dbReference type="HOGENOM" id="CLU_2472457_0_0_1"/>
<evidence type="ECO:0000313" key="1">
    <source>
        <dbReference type="EMBL" id="KEH29596.1"/>
    </source>
</evidence>
<dbReference type="EMBL" id="CM001220">
    <property type="protein sequence ID" value="KEH29596.1"/>
    <property type="molecule type" value="Genomic_DNA"/>
</dbReference>
<reference evidence="1 3" key="2">
    <citation type="journal article" date="2014" name="BMC Genomics">
        <title>An improved genome release (version Mt4.0) for the model legume Medicago truncatula.</title>
        <authorList>
            <person name="Tang H."/>
            <person name="Krishnakumar V."/>
            <person name="Bidwell S."/>
            <person name="Rosen B."/>
            <person name="Chan A."/>
            <person name="Zhou S."/>
            <person name="Gentzbittel L."/>
            <person name="Childs K.L."/>
            <person name="Yandell M."/>
            <person name="Gundlach H."/>
            <person name="Mayer K.F."/>
            <person name="Schwartz D.C."/>
            <person name="Town C.D."/>
        </authorList>
    </citation>
    <scope>GENOME REANNOTATION</scope>
    <source>
        <strain evidence="1">A17</strain>
        <strain evidence="2 3">cv. Jemalong A17</strain>
    </source>
</reference>
<name>A0A072UJI4_MEDTR</name>
<dbReference type="EnsemblPlants" id="KEH29596">
    <property type="protein sequence ID" value="KEH29596"/>
    <property type="gene ID" value="MTR_4g045927"/>
</dbReference>